<name>A0A9P4I935_9PEZI</name>
<dbReference type="AlphaFoldDB" id="A0A9P4I935"/>
<dbReference type="CDD" id="cd05227">
    <property type="entry name" value="AR_SDR_e"/>
    <property type="match status" value="1"/>
</dbReference>
<evidence type="ECO:0000313" key="5">
    <source>
        <dbReference type="Proteomes" id="UP000799772"/>
    </source>
</evidence>
<evidence type="ECO:0000259" key="3">
    <source>
        <dbReference type="Pfam" id="PF01370"/>
    </source>
</evidence>
<reference evidence="4" key="1">
    <citation type="journal article" date="2020" name="Stud. Mycol.">
        <title>101 Dothideomycetes genomes: a test case for predicting lifestyles and emergence of pathogens.</title>
        <authorList>
            <person name="Haridas S."/>
            <person name="Albert R."/>
            <person name="Binder M."/>
            <person name="Bloem J."/>
            <person name="Labutti K."/>
            <person name="Salamov A."/>
            <person name="Andreopoulos B."/>
            <person name="Baker S."/>
            <person name="Barry K."/>
            <person name="Bills G."/>
            <person name="Bluhm B."/>
            <person name="Cannon C."/>
            <person name="Castanera R."/>
            <person name="Culley D."/>
            <person name="Daum C."/>
            <person name="Ezra D."/>
            <person name="Gonzalez J."/>
            <person name="Henrissat B."/>
            <person name="Kuo A."/>
            <person name="Liang C."/>
            <person name="Lipzen A."/>
            <person name="Lutzoni F."/>
            <person name="Magnuson J."/>
            <person name="Mondo S."/>
            <person name="Nolan M."/>
            <person name="Ohm R."/>
            <person name="Pangilinan J."/>
            <person name="Park H.-J."/>
            <person name="Ramirez L."/>
            <person name="Alfaro M."/>
            <person name="Sun H."/>
            <person name="Tritt A."/>
            <person name="Yoshinaga Y."/>
            <person name="Zwiers L.-H."/>
            <person name="Turgeon B."/>
            <person name="Goodwin S."/>
            <person name="Spatafora J."/>
            <person name="Crous P."/>
            <person name="Grigoriev I."/>
        </authorList>
    </citation>
    <scope>NUCLEOTIDE SEQUENCE</scope>
    <source>
        <strain evidence="4">CBS 133067</strain>
    </source>
</reference>
<sequence>MPETVLLTGASGYIAAHILDAFLGAGFHVRAQVRSKGSEERVKHHYTKYVDSGALSFVYVEDISVPGAFDEVVKDVEGVIHTASPFILNAKDYDKDLFDPARNGTLSILQAVKKNNPKVKRIVITSSFASAIDMSKGLRSGYTYTEADWNPMTIEEARNADPTSAYLVSKEIAEHAAYEFEEKEHPNFTVTTLLPPMVYGPVEHDVSSMSHLNTSAADVYRLMNGSEKSVPETGFYAYADVRDLAKAHLLAYTTEAAANQRYLITNASYTYQMLCDIIRKNFPELKDKTPEGDAGAPFPNVYHLDNSKSIEELGMTYRTMEESVVDMVKSLLALEKSLT</sequence>
<dbReference type="PANTHER" id="PTHR10366:SF564">
    <property type="entry name" value="STEROL-4-ALPHA-CARBOXYLATE 3-DEHYDROGENASE, DECARBOXYLATING"/>
    <property type="match status" value="1"/>
</dbReference>
<accession>A0A9P4I935</accession>
<evidence type="ECO:0000313" key="4">
    <source>
        <dbReference type="EMBL" id="KAF2095733.1"/>
    </source>
</evidence>
<evidence type="ECO:0000256" key="1">
    <source>
        <dbReference type="ARBA" id="ARBA00023002"/>
    </source>
</evidence>
<dbReference type="InterPro" id="IPR001509">
    <property type="entry name" value="Epimerase_deHydtase"/>
</dbReference>
<organism evidence="4 5">
    <name type="scientific">Rhizodiscina lignyota</name>
    <dbReference type="NCBI Taxonomy" id="1504668"/>
    <lineage>
        <taxon>Eukaryota</taxon>
        <taxon>Fungi</taxon>
        <taxon>Dikarya</taxon>
        <taxon>Ascomycota</taxon>
        <taxon>Pezizomycotina</taxon>
        <taxon>Dothideomycetes</taxon>
        <taxon>Pleosporomycetidae</taxon>
        <taxon>Aulographales</taxon>
        <taxon>Rhizodiscinaceae</taxon>
        <taxon>Rhizodiscina</taxon>
    </lineage>
</organism>
<dbReference type="EMBL" id="ML978131">
    <property type="protein sequence ID" value="KAF2095733.1"/>
    <property type="molecule type" value="Genomic_DNA"/>
</dbReference>
<dbReference type="InterPro" id="IPR036291">
    <property type="entry name" value="NAD(P)-bd_dom_sf"/>
</dbReference>
<comment type="caution">
    <text evidence="4">The sequence shown here is derived from an EMBL/GenBank/DDBJ whole genome shotgun (WGS) entry which is preliminary data.</text>
</comment>
<dbReference type="Proteomes" id="UP000799772">
    <property type="component" value="Unassembled WGS sequence"/>
</dbReference>
<gene>
    <name evidence="4" type="ORF">NA57DRAFT_44101</name>
</gene>
<proteinExistence type="inferred from homology"/>
<dbReference type="OrthoDB" id="2735536at2759"/>
<dbReference type="PANTHER" id="PTHR10366">
    <property type="entry name" value="NAD DEPENDENT EPIMERASE/DEHYDRATASE"/>
    <property type="match status" value="1"/>
</dbReference>
<dbReference type="InterPro" id="IPR050425">
    <property type="entry name" value="NAD(P)_dehydrat-like"/>
</dbReference>
<feature type="domain" description="NAD-dependent epimerase/dehydratase" evidence="3">
    <location>
        <begin position="5"/>
        <end position="262"/>
    </location>
</feature>
<keyword evidence="1" id="KW-0560">Oxidoreductase</keyword>
<comment type="similarity">
    <text evidence="2">Belongs to the NAD(P)-dependent epimerase/dehydratase family. Dihydroflavonol-4-reductase subfamily.</text>
</comment>
<keyword evidence="5" id="KW-1185">Reference proteome</keyword>
<dbReference type="GO" id="GO:0016616">
    <property type="term" value="F:oxidoreductase activity, acting on the CH-OH group of donors, NAD or NADP as acceptor"/>
    <property type="evidence" value="ECO:0007669"/>
    <property type="project" value="TreeGrafter"/>
</dbReference>
<protein>
    <submittedName>
        <fullName evidence="4">NAD(P)-binding protein</fullName>
    </submittedName>
</protein>
<evidence type="ECO:0000256" key="2">
    <source>
        <dbReference type="ARBA" id="ARBA00023445"/>
    </source>
</evidence>
<dbReference type="SUPFAM" id="SSF51735">
    <property type="entry name" value="NAD(P)-binding Rossmann-fold domains"/>
    <property type="match status" value="1"/>
</dbReference>
<dbReference type="FunFam" id="3.40.50.720:FF:000191">
    <property type="entry name" value="Methylglyoxal reductase (NADPH-dependent)"/>
    <property type="match status" value="1"/>
</dbReference>
<dbReference type="Pfam" id="PF01370">
    <property type="entry name" value="Epimerase"/>
    <property type="match status" value="1"/>
</dbReference>
<dbReference type="Gene3D" id="3.40.50.720">
    <property type="entry name" value="NAD(P)-binding Rossmann-like Domain"/>
    <property type="match status" value="1"/>
</dbReference>